<comment type="caution">
    <text evidence="2">The sequence shown here is derived from an EMBL/GenBank/DDBJ whole genome shotgun (WGS) entry which is preliminary data.</text>
</comment>
<evidence type="ECO:0000313" key="3">
    <source>
        <dbReference type="Proteomes" id="UP000298663"/>
    </source>
</evidence>
<feature type="region of interest" description="Disordered" evidence="1">
    <location>
        <begin position="29"/>
        <end position="62"/>
    </location>
</feature>
<keyword evidence="3" id="KW-1185">Reference proteome</keyword>
<dbReference type="Proteomes" id="UP000298663">
    <property type="component" value="Unassembled WGS sequence"/>
</dbReference>
<reference evidence="2 3" key="1">
    <citation type="journal article" date="2015" name="Genome Biol.">
        <title>Comparative genomics of Steinernema reveals deeply conserved gene regulatory networks.</title>
        <authorList>
            <person name="Dillman A.R."/>
            <person name="Macchietto M."/>
            <person name="Porter C.F."/>
            <person name="Rogers A."/>
            <person name="Williams B."/>
            <person name="Antoshechkin I."/>
            <person name="Lee M.M."/>
            <person name="Goodwin Z."/>
            <person name="Lu X."/>
            <person name="Lewis E.E."/>
            <person name="Goodrich-Blair H."/>
            <person name="Stock S.P."/>
            <person name="Adams B.J."/>
            <person name="Sternberg P.W."/>
            <person name="Mortazavi A."/>
        </authorList>
    </citation>
    <scope>NUCLEOTIDE SEQUENCE [LARGE SCALE GENOMIC DNA]</scope>
    <source>
        <strain evidence="2 3">ALL</strain>
    </source>
</reference>
<dbReference type="AlphaFoldDB" id="A0A4U5NJ42"/>
<protein>
    <submittedName>
        <fullName evidence="2">Uncharacterized protein</fullName>
    </submittedName>
</protein>
<organism evidence="2 3">
    <name type="scientific">Steinernema carpocapsae</name>
    <name type="common">Entomopathogenic nematode</name>
    <dbReference type="NCBI Taxonomy" id="34508"/>
    <lineage>
        <taxon>Eukaryota</taxon>
        <taxon>Metazoa</taxon>
        <taxon>Ecdysozoa</taxon>
        <taxon>Nematoda</taxon>
        <taxon>Chromadorea</taxon>
        <taxon>Rhabditida</taxon>
        <taxon>Tylenchina</taxon>
        <taxon>Panagrolaimomorpha</taxon>
        <taxon>Strongyloidoidea</taxon>
        <taxon>Steinernematidae</taxon>
        <taxon>Steinernema</taxon>
    </lineage>
</organism>
<gene>
    <name evidence="2" type="ORF">L596_016842</name>
</gene>
<sequence length="135" mass="14762">MAESEHVEEQPWPQTPSLALELLSLQTPTVNKRPATADGGPEATQKRRTFDRPSRQRVKTVKTPQNAHVLIADCHSEKEVTLLASSVTEEEDLIEDVGGGSKVSTKCWSAASFLMLAFLRFGLARRADGSALLFA</sequence>
<name>A0A4U5NJ42_STECR</name>
<evidence type="ECO:0000313" key="2">
    <source>
        <dbReference type="EMBL" id="TKR83217.1"/>
    </source>
</evidence>
<feature type="compositionally biased region" description="Basic and acidic residues" evidence="1">
    <location>
        <begin position="44"/>
        <end position="54"/>
    </location>
</feature>
<evidence type="ECO:0000256" key="1">
    <source>
        <dbReference type="SAM" id="MobiDB-lite"/>
    </source>
</evidence>
<proteinExistence type="predicted"/>
<accession>A0A4U5NJ42</accession>
<dbReference type="EMBL" id="AZBU02000004">
    <property type="protein sequence ID" value="TKR83217.1"/>
    <property type="molecule type" value="Genomic_DNA"/>
</dbReference>
<reference evidence="2 3" key="2">
    <citation type="journal article" date="2019" name="G3 (Bethesda)">
        <title>Hybrid Assembly of the Genome of the Entomopathogenic Nematode Steinernema carpocapsae Identifies the X-Chromosome.</title>
        <authorList>
            <person name="Serra L."/>
            <person name="Macchietto M."/>
            <person name="Macias-Munoz A."/>
            <person name="McGill C.J."/>
            <person name="Rodriguez I.M."/>
            <person name="Rodriguez B."/>
            <person name="Murad R."/>
            <person name="Mortazavi A."/>
        </authorList>
    </citation>
    <scope>NUCLEOTIDE SEQUENCE [LARGE SCALE GENOMIC DNA]</scope>
    <source>
        <strain evidence="2 3">ALL</strain>
    </source>
</reference>